<evidence type="ECO:0000259" key="3">
    <source>
        <dbReference type="PROSITE" id="PS50006"/>
    </source>
</evidence>
<dbReference type="PANTHER" id="PTHR45138:SF9">
    <property type="entry name" value="DIGUANYLATE CYCLASE DGCM-RELATED"/>
    <property type="match status" value="1"/>
</dbReference>
<evidence type="ECO:0000313" key="5">
    <source>
        <dbReference type="EMBL" id="PRP92826.1"/>
    </source>
</evidence>
<dbReference type="GO" id="GO:0005886">
    <property type="term" value="C:plasma membrane"/>
    <property type="evidence" value="ECO:0007669"/>
    <property type="project" value="TreeGrafter"/>
</dbReference>
<dbReference type="CDD" id="cd00060">
    <property type="entry name" value="FHA"/>
    <property type="match status" value="1"/>
</dbReference>
<dbReference type="InterPro" id="IPR008984">
    <property type="entry name" value="SMAD_FHA_dom_sf"/>
</dbReference>
<dbReference type="InterPro" id="IPR050469">
    <property type="entry name" value="Diguanylate_Cyclase"/>
</dbReference>
<dbReference type="RefSeq" id="WP_146156044.1">
    <property type="nucleotide sequence ID" value="NZ_PVNK01000204.1"/>
</dbReference>
<dbReference type="GO" id="GO:0052621">
    <property type="term" value="F:diguanylate cyclase activity"/>
    <property type="evidence" value="ECO:0007669"/>
    <property type="project" value="UniProtKB-EC"/>
</dbReference>
<dbReference type="InterPro" id="IPR000160">
    <property type="entry name" value="GGDEF_dom"/>
</dbReference>
<dbReference type="PROSITE" id="PS50006">
    <property type="entry name" value="FHA_DOMAIN"/>
    <property type="match status" value="1"/>
</dbReference>
<dbReference type="NCBIfam" id="TIGR00254">
    <property type="entry name" value="GGDEF"/>
    <property type="match status" value="1"/>
</dbReference>
<feature type="domain" description="FHA" evidence="3">
    <location>
        <begin position="47"/>
        <end position="96"/>
    </location>
</feature>
<dbReference type="GO" id="GO:1902201">
    <property type="term" value="P:negative regulation of bacterial-type flagellum-dependent cell motility"/>
    <property type="evidence" value="ECO:0007669"/>
    <property type="project" value="TreeGrafter"/>
</dbReference>
<dbReference type="GO" id="GO:0043709">
    <property type="term" value="P:cell adhesion involved in single-species biofilm formation"/>
    <property type="evidence" value="ECO:0007669"/>
    <property type="project" value="TreeGrafter"/>
</dbReference>
<dbReference type="EMBL" id="PVNK01000204">
    <property type="protein sequence ID" value="PRP92826.1"/>
    <property type="molecule type" value="Genomic_DNA"/>
</dbReference>
<gene>
    <name evidence="5" type="primary">pleD_3</name>
    <name evidence="5" type="ORF">ENSA5_47390</name>
</gene>
<dbReference type="Pfam" id="PF00990">
    <property type="entry name" value="GGDEF"/>
    <property type="match status" value="1"/>
</dbReference>
<name>A0A2S9XIW9_9BACT</name>
<comment type="catalytic activity">
    <reaction evidence="2">
        <text>2 GTP = 3',3'-c-di-GMP + 2 diphosphate</text>
        <dbReference type="Rhea" id="RHEA:24898"/>
        <dbReference type="ChEBI" id="CHEBI:33019"/>
        <dbReference type="ChEBI" id="CHEBI:37565"/>
        <dbReference type="ChEBI" id="CHEBI:58805"/>
        <dbReference type="EC" id="2.7.7.65"/>
    </reaction>
</comment>
<dbReference type="SMART" id="SM00267">
    <property type="entry name" value="GGDEF"/>
    <property type="match status" value="1"/>
</dbReference>
<dbReference type="InterPro" id="IPR000253">
    <property type="entry name" value="FHA_dom"/>
</dbReference>
<dbReference type="SUPFAM" id="SSF49879">
    <property type="entry name" value="SMAD/FHA domain"/>
    <property type="match status" value="1"/>
</dbReference>
<dbReference type="Gene3D" id="2.60.200.20">
    <property type="match status" value="1"/>
</dbReference>
<dbReference type="FunFam" id="3.30.70.270:FF:000001">
    <property type="entry name" value="Diguanylate cyclase domain protein"/>
    <property type="match status" value="1"/>
</dbReference>
<dbReference type="CDD" id="cd01949">
    <property type="entry name" value="GGDEF"/>
    <property type="match status" value="1"/>
</dbReference>
<evidence type="ECO:0000256" key="1">
    <source>
        <dbReference type="ARBA" id="ARBA00012528"/>
    </source>
</evidence>
<protein>
    <recommendedName>
        <fullName evidence="1">diguanylate cyclase</fullName>
        <ecNumber evidence="1">2.7.7.65</ecNumber>
    </recommendedName>
</protein>
<accession>A0A2S9XIW9</accession>
<dbReference type="PROSITE" id="PS50887">
    <property type="entry name" value="GGDEF"/>
    <property type="match status" value="1"/>
</dbReference>
<dbReference type="SUPFAM" id="SSF55073">
    <property type="entry name" value="Nucleotide cyclase"/>
    <property type="match status" value="1"/>
</dbReference>
<keyword evidence="6" id="KW-1185">Reference proteome</keyword>
<dbReference type="OrthoDB" id="9783076at2"/>
<comment type="caution">
    <text evidence="5">The sequence shown here is derived from an EMBL/GenBank/DDBJ whole genome shotgun (WGS) entry which is preliminary data.</text>
</comment>
<dbReference type="EC" id="2.7.7.65" evidence="1"/>
<dbReference type="PANTHER" id="PTHR45138">
    <property type="entry name" value="REGULATORY COMPONENTS OF SENSORY TRANSDUCTION SYSTEM"/>
    <property type="match status" value="1"/>
</dbReference>
<dbReference type="InterPro" id="IPR043128">
    <property type="entry name" value="Rev_trsase/Diguanyl_cyclase"/>
</dbReference>
<evidence type="ECO:0000313" key="6">
    <source>
        <dbReference type="Proteomes" id="UP000237968"/>
    </source>
</evidence>
<dbReference type="Pfam" id="PF00498">
    <property type="entry name" value="FHA"/>
    <property type="match status" value="1"/>
</dbReference>
<reference evidence="5 6" key="1">
    <citation type="submission" date="2018-03" db="EMBL/GenBank/DDBJ databases">
        <title>Draft Genome Sequences of the Obligatory Marine Myxobacteria Enhygromyxa salina SWB005.</title>
        <authorList>
            <person name="Poehlein A."/>
            <person name="Moghaddam J.A."/>
            <person name="Harms H."/>
            <person name="Alanjari M."/>
            <person name="Koenig G.M."/>
            <person name="Daniel R."/>
            <person name="Schaeberle T.F."/>
        </authorList>
    </citation>
    <scope>NUCLEOTIDE SEQUENCE [LARGE SCALE GENOMIC DNA]</scope>
    <source>
        <strain evidence="5 6">SWB005</strain>
    </source>
</reference>
<proteinExistence type="predicted"/>
<evidence type="ECO:0000256" key="2">
    <source>
        <dbReference type="ARBA" id="ARBA00034247"/>
    </source>
</evidence>
<dbReference type="AlphaFoldDB" id="A0A2S9XIW9"/>
<sequence length="307" mass="34074">MSKTTVVLDSDDLSHVQKREQGTKRAFVVVLAGDRMGEMFPLNDGRTSIGRGLHADVRINDEGISRSHAQVEFDEGDYFLSDAGSTNGTFANGERVDRYPLQEGDKIQIGASSVLRFTYHDDIDEDFQRSLYESALRDRLTGVFNRGYFNNRLESDVAFALRHGKPLSLVIFDVDFFKRVNDELGHPAGDAVLRDLAERVQGTTRSEDIFARYGGEEFVLICRDVDALRASRAAHRIKELVGGTPIKIAGRDVEVTVSLGVADLSMLLEPSATALVEAADAALYMAKRNGRDRVEIYDPESEPTRLV</sequence>
<dbReference type="Gene3D" id="3.30.70.270">
    <property type="match status" value="1"/>
</dbReference>
<dbReference type="SMART" id="SM00240">
    <property type="entry name" value="FHA"/>
    <property type="match status" value="1"/>
</dbReference>
<evidence type="ECO:0000259" key="4">
    <source>
        <dbReference type="PROSITE" id="PS50887"/>
    </source>
</evidence>
<feature type="domain" description="GGDEF" evidence="4">
    <location>
        <begin position="165"/>
        <end position="299"/>
    </location>
</feature>
<dbReference type="InterPro" id="IPR029787">
    <property type="entry name" value="Nucleotide_cyclase"/>
</dbReference>
<organism evidence="5 6">
    <name type="scientific">Enhygromyxa salina</name>
    <dbReference type="NCBI Taxonomy" id="215803"/>
    <lineage>
        <taxon>Bacteria</taxon>
        <taxon>Pseudomonadati</taxon>
        <taxon>Myxococcota</taxon>
        <taxon>Polyangia</taxon>
        <taxon>Nannocystales</taxon>
        <taxon>Nannocystaceae</taxon>
        <taxon>Enhygromyxa</taxon>
    </lineage>
</organism>
<dbReference type="Proteomes" id="UP000237968">
    <property type="component" value="Unassembled WGS sequence"/>
</dbReference>